<dbReference type="PANTHER" id="PTHR13780:SF35">
    <property type="entry name" value="LD22662P"/>
    <property type="match status" value="1"/>
</dbReference>
<comment type="similarity">
    <text evidence="1">Belongs to the 5'-AMP-activated protein kinase gamma subunit family.</text>
</comment>
<keyword evidence="3 4" id="KW-0129">CBS domain</keyword>
<organism evidence="8">
    <name type="scientific">Salpingoeca rosetta (strain ATCC 50818 / BSB-021)</name>
    <dbReference type="NCBI Taxonomy" id="946362"/>
    <lineage>
        <taxon>Eukaryota</taxon>
        <taxon>Choanoflagellata</taxon>
        <taxon>Craspedida</taxon>
        <taxon>Salpingoecidae</taxon>
        <taxon>Salpingoeca</taxon>
    </lineage>
</organism>
<gene>
    <name evidence="7" type="ORF">PTSG_07613</name>
</gene>
<evidence type="ECO:0000256" key="2">
    <source>
        <dbReference type="ARBA" id="ARBA00022737"/>
    </source>
</evidence>
<keyword evidence="7" id="KW-0418">Kinase</keyword>
<dbReference type="GO" id="GO:0019901">
    <property type="term" value="F:protein kinase binding"/>
    <property type="evidence" value="ECO:0007669"/>
    <property type="project" value="TreeGrafter"/>
</dbReference>
<dbReference type="EMBL" id="GL832974">
    <property type="protein sequence ID" value="EGD76496.1"/>
    <property type="molecule type" value="Genomic_DNA"/>
</dbReference>
<evidence type="ECO:0000256" key="5">
    <source>
        <dbReference type="SAM" id="MobiDB-lite"/>
    </source>
</evidence>
<dbReference type="Gene3D" id="3.10.580.10">
    <property type="entry name" value="CBS-domain"/>
    <property type="match status" value="1"/>
</dbReference>
<evidence type="ECO:0000256" key="4">
    <source>
        <dbReference type="PROSITE-ProRule" id="PRU00703"/>
    </source>
</evidence>
<dbReference type="GO" id="GO:0019887">
    <property type="term" value="F:protein kinase regulator activity"/>
    <property type="evidence" value="ECO:0007669"/>
    <property type="project" value="TreeGrafter"/>
</dbReference>
<dbReference type="FunCoup" id="F2UH97">
    <property type="interactions" value="1444"/>
</dbReference>
<evidence type="ECO:0000313" key="7">
    <source>
        <dbReference type="EMBL" id="EGD76496.1"/>
    </source>
</evidence>
<proteinExistence type="inferred from homology"/>
<dbReference type="GO" id="GO:0005634">
    <property type="term" value="C:nucleus"/>
    <property type="evidence" value="ECO:0007669"/>
    <property type="project" value="TreeGrafter"/>
</dbReference>
<keyword evidence="8" id="KW-1185">Reference proteome</keyword>
<feature type="region of interest" description="Disordered" evidence="5">
    <location>
        <begin position="1"/>
        <end position="158"/>
    </location>
</feature>
<keyword evidence="2" id="KW-0677">Repeat</keyword>
<feature type="domain" description="CBS" evidence="6">
    <location>
        <begin position="256"/>
        <end position="321"/>
    </location>
</feature>
<dbReference type="CDD" id="cd04618">
    <property type="entry name" value="CBS_euAMPK_gamma-like_repeat1"/>
    <property type="match status" value="1"/>
</dbReference>
<dbReference type="InterPro" id="IPR050511">
    <property type="entry name" value="AMPK_gamma/SDS23_families"/>
</dbReference>
<evidence type="ECO:0000256" key="1">
    <source>
        <dbReference type="ARBA" id="ARBA00006750"/>
    </source>
</evidence>
<dbReference type="AlphaFoldDB" id="F2UH97"/>
<name>F2UH97_SALR5</name>
<dbReference type="InParanoid" id="F2UH97"/>
<feature type="domain" description="CBS" evidence="6">
    <location>
        <begin position="177"/>
        <end position="240"/>
    </location>
</feature>
<dbReference type="PROSITE" id="PS51371">
    <property type="entry name" value="CBS"/>
    <property type="match status" value="2"/>
</dbReference>
<dbReference type="RefSeq" id="XP_004991410.1">
    <property type="nucleotide sequence ID" value="XM_004991353.1"/>
</dbReference>
<evidence type="ECO:0000259" key="6">
    <source>
        <dbReference type="PROSITE" id="PS51371"/>
    </source>
</evidence>
<dbReference type="GeneID" id="16071970"/>
<dbReference type="SUPFAM" id="SSF54631">
    <property type="entry name" value="CBS-domain pair"/>
    <property type="match status" value="1"/>
</dbReference>
<feature type="compositionally biased region" description="Low complexity" evidence="5">
    <location>
        <begin position="1"/>
        <end position="16"/>
    </location>
</feature>
<dbReference type="PANTHER" id="PTHR13780">
    <property type="entry name" value="AMP-ACTIVATED PROTEIN KINASE, GAMMA REGULATORY SUBUNIT"/>
    <property type="match status" value="1"/>
</dbReference>
<dbReference type="InterPro" id="IPR046342">
    <property type="entry name" value="CBS_dom_sf"/>
</dbReference>
<dbReference type="InterPro" id="IPR000644">
    <property type="entry name" value="CBS_dom"/>
</dbReference>
<feature type="compositionally biased region" description="Polar residues" evidence="5">
    <location>
        <begin position="88"/>
        <end position="101"/>
    </location>
</feature>
<dbReference type="KEGG" id="sre:PTSG_07613"/>
<dbReference type="GO" id="GO:0016208">
    <property type="term" value="F:AMP binding"/>
    <property type="evidence" value="ECO:0007669"/>
    <property type="project" value="TreeGrafter"/>
</dbReference>
<dbReference type="eggNOG" id="KOG1764">
    <property type="taxonomic scope" value="Eukaryota"/>
</dbReference>
<dbReference type="SMART" id="SM00116">
    <property type="entry name" value="CBS"/>
    <property type="match status" value="2"/>
</dbReference>
<accession>F2UH97</accession>
<protein>
    <submittedName>
        <fullName evidence="7">5'-AMP-activated protein kinase subunit gamma-1</fullName>
    </submittedName>
</protein>
<dbReference type="STRING" id="946362.F2UH97"/>
<dbReference type="GO" id="GO:0005737">
    <property type="term" value="C:cytoplasm"/>
    <property type="evidence" value="ECO:0007669"/>
    <property type="project" value="TreeGrafter"/>
</dbReference>
<dbReference type="Pfam" id="PF00571">
    <property type="entry name" value="CBS"/>
    <property type="match status" value="2"/>
</dbReference>
<reference evidence="7" key="1">
    <citation type="submission" date="2009-08" db="EMBL/GenBank/DDBJ databases">
        <title>Annotation of Salpingoeca rosetta.</title>
        <authorList>
            <consortium name="The Broad Institute Genome Sequencing Platform"/>
            <person name="Russ C."/>
            <person name="Cuomo C."/>
            <person name="Burger G."/>
            <person name="Gray M.W."/>
            <person name="Holland P.W.H."/>
            <person name="King N."/>
            <person name="Lang F.B.F."/>
            <person name="Roger A.J."/>
            <person name="Ruiz-Trillo I."/>
            <person name="Young S.K."/>
            <person name="Zeng Q."/>
            <person name="Gargeya S."/>
            <person name="Alvarado L."/>
            <person name="Berlin A."/>
            <person name="Chapman S.B."/>
            <person name="Chen Z."/>
            <person name="Freedman E."/>
            <person name="Gellesch M."/>
            <person name="Goldberg J."/>
            <person name="Griggs A."/>
            <person name="Gujja S."/>
            <person name="Heilman E."/>
            <person name="Heiman D."/>
            <person name="Howarth C."/>
            <person name="Mehta T."/>
            <person name="Neiman D."/>
            <person name="Pearson M."/>
            <person name="Roberts A."/>
            <person name="Saif S."/>
            <person name="Shea T."/>
            <person name="Shenoy N."/>
            <person name="Sisk P."/>
            <person name="Stolte C."/>
            <person name="Sykes S."/>
            <person name="White J."/>
            <person name="Yandava C."/>
            <person name="Haas B."/>
            <person name="Nusbaum C."/>
            <person name="Birren B."/>
        </authorList>
    </citation>
    <scope>NUCLEOTIDE SEQUENCE [LARGE SCALE GENOMIC DNA]</scope>
    <source>
        <strain evidence="7">ATCC 50818</strain>
    </source>
</reference>
<evidence type="ECO:0000313" key="8">
    <source>
        <dbReference type="Proteomes" id="UP000007799"/>
    </source>
</evidence>
<sequence length="323" mass="36388">MSHHQQQQQQQQQQPQQPQPPRQYQVPTTNAVQMLNDGHFLRGSSDADGTPQRSRTDSTSSETRLVDSEPLQDGPLFSGRPRQKEEQLTMTKHSYTPSKSRPQPRDVAATASSSLGAPSATLPANGSDRSSLATSPTPSQTRSQNISSESLSAAGTTVEEEQDAIRRFLSRFTCYDMMPVSVKMVVLDTQLHVKKAFFALVQNQIRSAPLWDSRKQQFVGMLTVTDFINILLKYYVSPDSKMEELEEHRIQTWRDMSSDKRPHTLACMDPSLSVLEALTMLLEYRIHRLPVIDSYTGNAISILTHKRILQFIHLNVSHMPLSV</sequence>
<dbReference type="GO" id="GO:0031588">
    <property type="term" value="C:nucleotide-activated protein kinase complex"/>
    <property type="evidence" value="ECO:0007669"/>
    <property type="project" value="TreeGrafter"/>
</dbReference>
<keyword evidence="7" id="KW-0808">Transferase</keyword>
<evidence type="ECO:0000256" key="3">
    <source>
        <dbReference type="ARBA" id="ARBA00023122"/>
    </source>
</evidence>
<dbReference type="Proteomes" id="UP000007799">
    <property type="component" value="Unassembled WGS sequence"/>
</dbReference>
<dbReference type="GO" id="GO:0016301">
    <property type="term" value="F:kinase activity"/>
    <property type="evidence" value="ECO:0007669"/>
    <property type="project" value="UniProtKB-KW"/>
</dbReference>
<feature type="compositionally biased region" description="Polar residues" evidence="5">
    <location>
        <begin position="110"/>
        <end position="155"/>
    </location>
</feature>
<dbReference type="OrthoDB" id="449052at2759"/>